<name>A0A372NPW3_9SPHI</name>
<sequence length="144" mass="15980">MEQNTEAFEAAYKTFVEKAAANRSVWGLKGKGGWANAESSTNEENAVIPFWNDRTQAKNCARDDWKGFLPTEILLSDFLENWCIEMAGSDAQAGINWNAQMQGIEVEALDLAVDILNRLSEINSGITFSGYSSINEFISDISEE</sequence>
<comment type="caution">
    <text evidence="1">The sequence shown here is derived from an EMBL/GenBank/DDBJ whole genome shotgun (WGS) entry which is preliminary data.</text>
</comment>
<organism evidence="1 2">
    <name type="scientific">Mucilaginibacter conchicola</name>
    <dbReference type="NCBI Taxonomy" id="2303333"/>
    <lineage>
        <taxon>Bacteria</taxon>
        <taxon>Pseudomonadati</taxon>
        <taxon>Bacteroidota</taxon>
        <taxon>Sphingobacteriia</taxon>
        <taxon>Sphingobacteriales</taxon>
        <taxon>Sphingobacteriaceae</taxon>
        <taxon>Mucilaginibacter</taxon>
    </lineage>
</organism>
<dbReference type="EMBL" id="QWDC01000004">
    <property type="protein sequence ID" value="RFZ90415.1"/>
    <property type="molecule type" value="Genomic_DNA"/>
</dbReference>
<dbReference type="Pfam" id="PF11042">
    <property type="entry name" value="DUF2750"/>
    <property type="match status" value="1"/>
</dbReference>
<reference evidence="1 2" key="1">
    <citation type="submission" date="2018-08" db="EMBL/GenBank/DDBJ databases">
        <title>Mucilaginibacter sp. MYSH2.</title>
        <authorList>
            <person name="Seo T."/>
        </authorList>
    </citation>
    <scope>NUCLEOTIDE SEQUENCE [LARGE SCALE GENOMIC DNA]</scope>
    <source>
        <strain evidence="1 2">MYSH2</strain>
    </source>
</reference>
<keyword evidence="2" id="KW-1185">Reference proteome</keyword>
<dbReference type="InterPro" id="IPR021284">
    <property type="entry name" value="DUF2750"/>
</dbReference>
<dbReference type="Proteomes" id="UP000264217">
    <property type="component" value="Unassembled WGS sequence"/>
</dbReference>
<dbReference type="RefSeq" id="WP_117393828.1">
    <property type="nucleotide sequence ID" value="NZ_QWDC01000004.1"/>
</dbReference>
<proteinExistence type="predicted"/>
<dbReference type="AlphaFoldDB" id="A0A372NPW3"/>
<evidence type="ECO:0000313" key="2">
    <source>
        <dbReference type="Proteomes" id="UP000264217"/>
    </source>
</evidence>
<accession>A0A372NPW3</accession>
<dbReference type="OrthoDB" id="2936081at2"/>
<protein>
    <submittedName>
        <fullName evidence="1">DUF2750 domain-containing protein</fullName>
    </submittedName>
</protein>
<gene>
    <name evidence="1" type="ORF">D0C36_21730</name>
</gene>
<evidence type="ECO:0000313" key="1">
    <source>
        <dbReference type="EMBL" id="RFZ90415.1"/>
    </source>
</evidence>